<keyword evidence="5 7" id="KW-0472">Membrane</keyword>
<evidence type="ECO:0000256" key="6">
    <source>
        <dbReference type="ARBA" id="ARBA00038076"/>
    </source>
</evidence>
<dbReference type="Pfam" id="PF02687">
    <property type="entry name" value="FtsX"/>
    <property type="match status" value="1"/>
</dbReference>
<dbReference type="InterPro" id="IPR025857">
    <property type="entry name" value="MacB_PCD"/>
</dbReference>
<keyword evidence="10" id="KW-0067">ATP-binding</keyword>
<comment type="similarity">
    <text evidence="6">Belongs to the ABC-4 integral membrane protein family.</text>
</comment>
<dbReference type="PANTHER" id="PTHR30572">
    <property type="entry name" value="MEMBRANE COMPONENT OF TRANSPORTER-RELATED"/>
    <property type="match status" value="1"/>
</dbReference>
<evidence type="ECO:0000256" key="2">
    <source>
        <dbReference type="ARBA" id="ARBA00022475"/>
    </source>
</evidence>
<keyword evidence="3 7" id="KW-0812">Transmembrane</keyword>
<dbReference type="PANTHER" id="PTHR30572:SF4">
    <property type="entry name" value="ABC TRANSPORTER PERMEASE YTRF"/>
    <property type="match status" value="1"/>
</dbReference>
<evidence type="ECO:0000256" key="3">
    <source>
        <dbReference type="ARBA" id="ARBA00022692"/>
    </source>
</evidence>
<organism evidence="10 11">
    <name type="scientific">Segatella bryantii</name>
    <name type="common">Prevotella bryantii</name>
    <dbReference type="NCBI Taxonomy" id="77095"/>
    <lineage>
        <taxon>Bacteria</taxon>
        <taxon>Pseudomonadati</taxon>
        <taxon>Bacteroidota</taxon>
        <taxon>Bacteroidia</taxon>
        <taxon>Bacteroidales</taxon>
        <taxon>Prevotellaceae</taxon>
        <taxon>Segatella</taxon>
    </lineage>
</organism>
<dbReference type="AlphaFoldDB" id="A0AA37HXK4"/>
<feature type="domain" description="MacB-like periplasmic core" evidence="9">
    <location>
        <begin position="22"/>
        <end position="247"/>
    </location>
</feature>
<evidence type="ECO:0000259" key="9">
    <source>
        <dbReference type="Pfam" id="PF12704"/>
    </source>
</evidence>
<evidence type="ECO:0000313" key="10">
    <source>
        <dbReference type="EMBL" id="GJG27617.1"/>
    </source>
</evidence>
<dbReference type="Proteomes" id="UP000887043">
    <property type="component" value="Unassembled WGS sequence"/>
</dbReference>
<proteinExistence type="inferred from homology"/>
<feature type="transmembrane region" description="Helical" evidence="7">
    <location>
        <begin position="21"/>
        <end position="42"/>
    </location>
</feature>
<keyword evidence="10" id="KW-0547">Nucleotide-binding</keyword>
<comment type="caution">
    <text evidence="10">The sequence shown here is derived from an EMBL/GenBank/DDBJ whole genome shotgun (WGS) entry which is preliminary data.</text>
</comment>
<feature type="transmembrane region" description="Helical" evidence="7">
    <location>
        <begin position="284"/>
        <end position="309"/>
    </location>
</feature>
<name>A0AA37HXK4_SEGBR</name>
<dbReference type="RefSeq" id="WP_006281283.1">
    <property type="nucleotide sequence ID" value="NZ_BPTR01000001.1"/>
</dbReference>
<evidence type="ECO:0000256" key="4">
    <source>
        <dbReference type="ARBA" id="ARBA00022989"/>
    </source>
</evidence>
<dbReference type="EMBL" id="BPTR01000001">
    <property type="protein sequence ID" value="GJG27617.1"/>
    <property type="molecule type" value="Genomic_DNA"/>
</dbReference>
<feature type="transmembrane region" description="Helical" evidence="7">
    <location>
        <begin position="329"/>
        <end position="355"/>
    </location>
</feature>
<gene>
    <name evidence="10" type="ORF">PRRU23_13170</name>
</gene>
<dbReference type="InterPro" id="IPR003838">
    <property type="entry name" value="ABC3_permease_C"/>
</dbReference>
<evidence type="ECO:0000256" key="1">
    <source>
        <dbReference type="ARBA" id="ARBA00004651"/>
    </source>
</evidence>
<accession>A0AA37HXK4</accession>
<comment type="subcellular location">
    <subcellularLocation>
        <location evidence="1">Cell membrane</location>
        <topology evidence="1">Multi-pass membrane protein</topology>
    </subcellularLocation>
</comment>
<evidence type="ECO:0000256" key="5">
    <source>
        <dbReference type="ARBA" id="ARBA00023136"/>
    </source>
</evidence>
<reference evidence="10" key="1">
    <citation type="submission" date="2021-08" db="EMBL/GenBank/DDBJ databases">
        <title>Prevotella lacticifex sp. nov., isolated from rumen of cow.</title>
        <authorList>
            <person name="Shinkai T."/>
            <person name="Ikeyama N."/>
            <person name="Kumagai M."/>
            <person name="Ohmori H."/>
            <person name="Sakamoto M."/>
            <person name="Ohkuma M."/>
            <person name="Mitsumori M."/>
        </authorList>
    </citation>
    <scope>NUCLEOTIDE SEQUENCE</scope>
    <source>
        <strain evidence="10">DSM 11371</strain>
    </source>
</reference>
<keyword evidence="2" id="KW-1003">Cell membrane</keyword>
<dbReference type="InterPro" id="IPR050250">
    <property type="entry name" value="Macrolide_Exporter_MacB"/>
</dbReference>
<keyword evidence="4 7" id="KW-1133">Transmembrane helix</keyword>
<evidence type="ECO:0000259" key="8">
    <source>
        <dbReference type="Pfam" id="PF02687"/>
    </source>
</evidence>
<evidence type="ECO:0000256" key="7">
    <source>
        <dbReference type="SAM" id="Phobius"/>
    </source>
</evidence>
<sequence length="414" mass="45516">MKFDIDTYKEIIDTITRNKGRSFLTGFGVFWGIFMLVALIGGGQGTKENISKNFEGFATNSAFIYPQATTKAYHGFRKGRSWGLTMQDVTRLKEQIPELTVVSPMLAKWGSIAYFGEKNISCSFKGLQPEYQKIEEPKLFYGRYINEMDVAQRRRVCVIGKKVYKTLFPGGGDPCGQKIRVDSSYYQVVGVDYSSGSVNIGGTAEETVAVPAALYQQLYNQGDNIDLLCITARAGAHMKDLMPRMREIIGHSHDVSPDDEKAITIINTEVMFGMLDSLFSGVNFLIWLVGIGTLLAGAIGVSNIMMVTVRERTTEIGIRRAIGATPKMILSQIITESILLTIVAGMSGILFAVFILQMLQLANTSDGIVSVHYQIRFWTAIGALLLLSVLGVLAGLAPALRAMSIKPVDAMRDE</sequence>
<feature type="transmembrane region" description="Helical" evidence="7">
    <location>
        <begin position="375"/>
        <end position="397"/>
    </location>
</feature>
<dbReference type="GO" id="GO:0022857">
    <property type="term" value="F:transmembrane transporter activity"/>
    <property type="evidence" value="ECO:0007669"/>
    <property type="project" value="TreeGrafter"/>
</dbReference>
<protein>
    <submittedName>
        <fullName evidence="10">ABC transporter ATP-binding protein</fullName>
    </submittedName>
</protein>
<dbReference type="GO" id="GO:0005524">
    <property type="term" value="F:ATP binding"/>
    <property type="evidence" value="ECO:0007669"/>
    <property type="project" value="UniProtKB-KW"/>
</dbReference>
<evidence type="ECO:0000313" key="11">
    <source>
        <dbReference type="Proteomes" id="UP000887043"/>
    </source>
</evidence>
<dbReference type="Pfam" id="PF12704">
    <property type="entry name" value="MacB_PCD"/>
    <property type="match status" value="1"/>
</dbReference>
<dbReference type="GO" id="GO:0005886">
    <property type="term" value="C:plasma membrane"/>
    <property type="evidence" value="ECO:0007669"/>
    <property type="project" value="UniProtKB-SubCell"/>
</dbReference>
<feature type="domain" description="ABC3 transporter permease C-terminal" evidence="8">
    <location>
        <begin position="288"/>
        <end position="407"/>
    </location>
</feature>